<dbReference type="EMBL" id="CP002102">
    <property type="protein sequence ID" value="ADK99895.1"/>
    <property type="molecule type" value="Genomic_DNA"/>
</dbReference>
<evidence type="ECO:0000313" key="10">
    <source>
        <dbReference type="Proteomes" id="UP000002696"/>
    </source>
</evidence>
<dbReference type="Gene3D" id="3.50.30.30">
    <property type="match status" value="1"/>
</dbReference>
<keyword evidence="10" id="KW-1185">Reference proteome</keyword>
<dbReference type="GO" id="GO:0046872">
    <property type="term" value="F:metal ion binding"/>
    <property type="evidence" value="ECO:0007669"/>
    <property type="project" value="UniProtKB-KW"/>
</dbReference>
<feature type="domain" description="Peptidase M28" evidence="8">
    <location>
        <begin position="299"/>
        <end position="513"/>
    </location>
</feature>
<keyword evidence="4 7" id="KW-0732">Signal</keyword>
<evidence type="ECO:0000256" key="6">
    <source>
        <dbReference type="ARBA" id="ARBA00022833"/>
    </source>
</evidence>
<evidence type="ECO:0000256" key="4">
    <source>
        <dbReference type="ARBA" id="ARBA00022729"/>
    </source>
</evidence>
<evidence type="ECO:0000256" key="1">
    <source>
        <dbReference type="ARBA" id="ARBA00022438"/>
    </source>
</evidence>
<protein>
    <submittedName>
        <fullName evidence="9">Peptidase M28</fullName>
    </submittedName>
</protein>
<dbReference type="HOGENOM" id="CLU_019932_2_1_5"/>
<evidence type="ECO:0000313" key="9">
    <source>
        <dbReference type="EMBL" id="ADK99895.1"/>
    </source>
</evidence>
<dbReference type="SUPFAM" id="SSF53187">
    <property type="entry name" value="Zn-dependent exopeptidases"/>
    <property type="match status" value="1"/>
</dbReference>
<name>D9QL40_BRESC</name>
<keyword evidence="1" id="KW-0031">Aminopeptidase</keyword>
<accession>D9QL40</accession>
<proteinExistence type="predicted"/>
<dbReference type="eggNOG" id="COG2234">
    <property type="taxonomic scope" value="Bacteria"/>
</dbReference>
<dbReference type="Pfam" id="PF04389">
    <property type="entry name" value="Peptidase_M28"/>
    <property type="match status" value="1"/>
</dbReference>
<dbReference type="AlphaFoldDB" id="D9QL40"/>
<dbReference type="RefSeq" id="WP_013267999.1">
    <property type="nucleotide sequence ID" value="NC_014375.1"/>
</dbReference>
<organism evidence="9 10">
    <name type="scientific">Brevundimonas subvibrioides (strain ATCC 15264 / DSM 4735 / LMG 14903 / NBRC 16000 / CB 81)</name>
    <name type="common">Caulobacter subvibrioides</name>
    <dbReference type="NCBI Taxonomy" id="633149"/>
    <lineage>
        <taxon>Bacteria</taxon>
        <taxon>Pseudomonadati</taxon>
        <taxon>Pseudomonadota</taxon>
        <taxon>Alphaproteobacteria</taxon>
        <taxon>Caulobacterales</taxon>
        <taxon>Caulobacteraceae</taxon>
        <taxon>Brevundimonas</taxon>
    </lineage>
</organism>
<evidence type="ECO:0000256" key="2">
    <source>
        <dbReference type="ARBA" id="ARBA00022670"/>
    </source>
</evidence>
<evidence type="ECO:0000259" key="8">
    <source>
        <dbReference type="Pfam" id="PF04389"/>
    </source>
</evidence>
<dbReference type="STRING" id="633149.Bresu_0581"/>
<dbReference type="OrthoDB" id="9778250at2"/>
<dbReference type="PANTHER" id="PTHR12147:SF56">
    <property type="entry name" value="AMINOPEPTIDASE YDR415C-RELATED"/>
    <property type="match status" value="1"/>
</dbReference>
<dbReference type="KEGG" id="bsb:Bresu_0581"/>
<evidence type="ECO:0000256" key="5">
    <source>
        <dbReference type="ARBA" id="ARBA00022801"/>
    </source>
</evidence>
<dbReference type="GO" id="GO:0006508">
    <property type="term" value="P:proteolysis"/>
    <property type="evidence" value="ECO:0007669"/>
    <property type="project" value="UniProtKB-KW"/>
</dbReference>
<evidence type="ECO:0000256" key="7">
    <source>
        <dbReference type="SAM" id="SignalP"/>
    </source>
</evidence>
<keyword evidence="5" id="KW-0378">Hydrolase</keyword>
<dbReference type="GO" id="GO:0004177">
    <property type="term" value="F:aminopeptidase activity"/>
    <property type="evidence" value="ECO:0007669"/>
    <property type="project" value="UniProtKB-KW"/>
</dbReference>
<keyword evidence="6" id="KW-0862">Zinc</keyword>
<feature type="chain" id="PRO_5003127092" evidence="7">
    <location>
        <begin position="27"/>
        <end position="550"/>
    </location>
</feature>
<feature type="signal peptide" evidence="7">
    <location>
        <begin position="1"/>
        <end position="26"/>
    </location>
</feature>
<keyword evidence="2" id="KW-0645">Protease</keyword>
<sequence>MSPHRARGRLSQALALLVLTAGPVVAQTPAAPLLDAAAIKRDVQILSSDAFFGRGPGEAGETATLDHLVGQFRAAGLQPGGDNGTWLQDVNLTRYDRTGAEVAIHVNGRPLPLALADDISVTSMHVGSNAIADAPLVFVGFGVDEPGLGYDQFAGIDLTGKVAVFLMNDPDYASETGPFNGRNRSPQGGLGAKKRAAFARGAVAVLQIHQFETASWPFQQIRNADPDPKFVRGPAPERGTDLSGSIRFEVASDLFARAGLDLPALALAARTPGFRAVEVPGATMSAAFTIAASPMLTHNVVAMQPGTTRADETVIYGAHWDAYGIGPAYPDGDTIRNGAVDNGIGTATLLEVARHYAAAPAPERTVLFIAYTSEEGGLLGAYEYALRPLRPLETTAAVLNLDPHLALPMTRSLELIGAGRTDLEADLARVADGQGLSIEAEHDPAAGWYGRSDHFAYAEQGVPVIYFRAGADLVEGGTEAGMARIATYNSHDYHQRSDAFDPAWDLVAAAQEGTVAYLLGREIADSGRWPGWNDGVAYKTLREASEDRRR</sequence>
<evidence type="ECO:0000256" key="3">
    <source>
        <dbReference type="ARBA" id="ARBA00022723"/>
    </source>
</evidence>
<dbReference type="InterPro" id="IPR007484">
    <property type="entry name" value="Peptidase_M28"/>
</dbReference>
<dbReference type="GO" id="GO:0008235">
    <property type="term" value="F:metalloexopeptidase activity"/>
    <property type="evidence" value="ECO:0007669"/>
    <property type="project" value="InterPro"/>
</dbReference>
<keyword evidence="3" id="KW-0479">Metal-binding</keyword>
<gene>
    <name evidence="9" type="ordered locus">Bresu_0581</name>
</gene>
<dbReference type="InParanoid" id="D9QL40"/>
<reference evidence="10" key="1">
    <citation type="journal article" date="2011" name="J. Bacteriol.">
        <title>Genome sequences of eight morphologically diverse alphaproteobacteria.</title>
        <authorList>
            <consortium name="US DOE Joint Genome Institute"/>
            <person name="Brown P.J."/>
            <person name="Kysela D.T."/>
            <person name="Buechlein A."/>
            <person name="Hemmerich C."/>
            <person name="Brun Y.V."/>
        </authorList>
    </citation>
    <scope>NUCLEOTIDE SEQUENCE [LARGE SCALE GENOMIC DNA]</scope>
    <source>
        <strain evidence="10">ATCC 15264 / DSM 4735 / LMG 14903 / NBRC 16000 / CB 81</strain>
    </source>
</reference>
<dbReference type="PANTHER" id="PTHR12147">
    <property type="entry name" value="METALLOPEPTIDASE M28 FAMILY MEMBER"/>
    <property type="match status" value="1"/>
</dbReference>
<dbReference type="Proteomes" id="UP000002696">
    <property type="component" value="Chromosome"/>
</dbReference>
<dbReference type="Gene3D" id="3.40.630.10">
    <property type="entry name" value="Zn peptidases"/>
    <property type="match status" value="1"/>
</dbReference>
<dbReference type="InterPro" id="IPR045175">
    <property type="entry name" value="M28_fam"/>
</dbReference>